<feature type="compositionally biased region" description="Low complexity" evidence="3">
    <location>
        <begin position="350"/>
        <end position="377"/>
    </location>
</feature>
<keyword evidence="1 2" id="KW-0175">Coiled coil</keyword>
<dbReference type="PANTHER" id="PTHR31342:SF35">
    <property type="entry name" value="PROTEIN CHUP1, CHLOROPLASTIC-LIKE"/>
    <property type="match status" value="1"/>
</dbReference>
<keyword evidence="4" id="KW-1133">Transmembrane helix</keyword>
<proteinExistence type="predicted"/>
<dbReference type="GeneID" id="113739483"/>
<feature type="transmembrane region" description="Helical" evidence="4">
    <location>
        <begin position="574"/>
        <end position="595"/>
    </location>
</feature>
<dbReference type="RefSeq" id="XP_027122504.1">
    <property type="nucleotide sequence ID" value="XM_027266703.2"/>
</dbReference>
<dbReference type="GO" id="GO:0072699">
    <property type="term" value="P:protein localization to cortical microtubule cytoskeleton"/>
    <property type="evidence" value="ECO:0007669"/>
    <property type="project" value="TreeGrafter"/>
</dbReference>
<feature type="compositionally biased region" description="Low complexity" evidence="3">
    <location>
        <begin position="420"/>
        <end position="431"/>
    </location>
</feature>
<feature type="signal peptide" evidence="5">
    <location>
        <begin position="1"/>
        <end position="15"/>
    </location>
</feature>
<feature type="compositionally biased region" description="Polar residues" evidence="3">
    <location>
        <begin position="400"/>
        <end position="409"/>
    </location>
</feature>
<evidence type="ECO:0000256" key="3">
    <source>
        <dbReference type="SAM" id="MobiDB-lite"/>
    </source>
</evidence>
<evidence type="ECO:0000256" key="5">
    <source>
        <dbReference type="SAM" id="SignalP"/>
    </source>
</evidence>
<reference evidence="6" key="1">
    <citation type="journal article" date="2025" name="Foods">
        <title>Unveiling the Microbial Signatures of Arabica Coffee Cherries: Insights into Ripeness Specific Diversity, Functional Traits, and Implications for Quality and Safety.</title>
        <authorList>
            <consortium name="RefSeq"/>
            <person name="Tenea G.N."/>
            <person name="Cifuentes V."/>
            <person name="Reyes P."/>
            <person name="Cevallos-Vallejos M."/>
        </authorList>
    </citation>
    <scope>NUCLEOTIDE SEQUENCE [LARGE SCALE GENOMIC DNA]</scope>
</reference>
<organism evidence="6 7">
    <name type="scientific">Coffea arabica</name>
    <name type="common">Arabian coffee</name>
    <dbReference type="NCBI Taxonomy" id="13443"/>
    <lineage>
        <taxon>Eukaryota</taxon>
        <taxon>Viridiplantae</taxon>
        <taxon>Streptophyta</taxon>
        <taxon>Embryophyta</taxon>
        <taxon>Tracheophyta</taxon>
        <taxon>Spermatophyta</taxon>
        <taxon>Magnoliopsida</taxon>
        <taxon>eudicotyledons</taxon>
        <taxon>Gunneridae</taxon>
        <taxon>Pentapetalae</taxon>
        <taxon>asterids</taxon>
        <taxon>lamiids</taxon>
        <taxon>Gentianales</taxon>
        <taxon>Rubiaceae</taxon>
        <taxon>Ixoroideae</taxon>
        <taxon>Gardenieae complex</taxon>
        <taxon>Bertiereae - Coffeeae clade</taxon>
        <taxon>Coffeeae</taxon>
        <taxon>Coffea</taxon>
    </lineage>
</organism>
<dbReference type="AlphaFoldDB" id="A0A6P6X4X0"/>
<feature type="coiled-coil region" evidence="2">
    <location>
        <begin position="277"/>
        <end position="311"/>
    </location>
</feature>
<dbReference type="InterPro" id="IPR040265">
    <property type="entry name" value="CHUP1/IPGA1-like"/>
</dbReference>
<keyword evidence="4" id="KW-0812">Transmembrane</keyword>
<dbReference type="Proteomes" id="UP001652660">
    <property type="component" value="Chromosome 4c"/>
</dbReference>
<dbReference type="OrthoDB" id="1926437at2759"/>
<evidence type="ECO:0000256" key="2">
    <source>
        <dbReference type="SAM" id="Coils"/>
    </source>
</evidence>
<name>A0A6P6X4X0_COFAR</name>
<keyword evidence="6" id="KW-1185">Reference proteome</keyword>
<feature type="coiled-coil region" evidence="2">
    <location>
        <begin position="97"/>
        <end position="165"/>
    </location>
</feature>
<dbReference type="PANTHER" id="PTHR31342">
    <property type="entry name" value="PROTEIN CHUP1, CHLOROPLASTIC"/>
    <property type="match status" value="1"/>
</dbReference>
<keyword evidence="5" id="KW-0732">Signal</keyword>
<gene>
    <name evidence="7" type="primary">LOC113739483</name>
</gene>
<evidence type="ECO:0000313" key="6">
    <source>
        <dbReference type="Proteomes" id="UP001652660"/>
    </source>
</evidence>
<evidence type="ECO:0000256" key="4">
    <source>
        <dbReference type="SAM" id="Phobius"/>
    </source>
</evidence>
<reference evidence="7" key="2">
    <citation type="submission" date="2025-08" db="UniProtKB">
        <authorList>
            <consortium name="RefSeq"/>
        </authorList>
    </citation>
    <scope>IDENTIFICATION</scope>
    <source>
        <tissue evidence="7">Leaves</tissue>
    </source>
</reference>
<feature type="chain" id="PRO_5028219795" evidence="5">
    <location>
        <begin position="16"/>
        <end position="602"/>
    </location>
</feature>
<evidence type="ECO:0000256" key="1">
    <source>
        <dbReference type="ARBA" id="ARBA00023054"/>
    </source>
</evidence>
<feature type="compositionally biased region" description="Basic and acidic residues" evidence="3">
    <location>
        <begin position="47"/>
        <end position="62"/>
    </location>
</feature>
<accession>A0A6P6X4X0</accession>
<protein>
    <submittedName>
        <fullName evidence="7">Protein CHUP1, chloroplastic</fullName>
    </submittedName>
</protein>
<evidence type="ECO:0000313" key="7">
    <source>
        <dbReference type="RefSeq" id="XP_027122504.1"/>
    </source>
</evidence>
<dbReference type="GO" id="GO:0055028">
    <property type="term" value="C:cortical microtubule"/>
    <property type="evidence" value="ECO:0007669"/>
    <property type="project" value="TreeGrafter"/>
</dbReference>
<sequence length="602" mass="67464">MILRAGFLIVALVSAVKVCQITNKRSRKPSTSGEHGKVSFDEEQAEENGKSEESQVDPREKKEDEEETCKSKSVNRLNAKSLEFSVQENGRVNVSEIDILKNVVKEKEKMREGLEMRLLELYCLKEQQSRIALLQKQLNDRTSEINMLRETINILQDEKKKLYEEAKLNQLAAEQQESAELVMLELQGQLELDSGQMKEQLAMLKEQVSGFHVKEESKAANKVDENLKAIKVVELKALEVKRMNIQLQLEKRELVVRLNAAKSKIAELSTMTEHKLAAKYKEEISRLKNVNKNLTEKVDKLHNDRLSILEELVYQRWLNTCLRFELGDHCSPSPKKLKPNVCRRSDLRSDSLSSGISSAESDEISNSTTTSSSSGENTKNKKKGFLQNIKRWGRSKDGSTDNASESWSFPSKAGKIRRFSTSSIPSSTLGSRNRGERGLLIPLQKKGVDSNSPETPAVRRVRRVSFNDAITSVRYIYDDSPESDQGISDNGQKNADNFNDYCSDMKTSSGRYEILEGNNSEIPSSNVVNSESHEASTVPGKQDTIETKVVRKEVVRAECLSQAMPCAASAASKFSVVVNLVAAIIIVLSLILFHFRLLSASG</sequence>
<feature type="region of interest" description="Disordered" evidence="3">
    <location>
        <begin position="347"/>
        <end position="439"/>
    </location>
</feature>
<keyword evidence="4" id="KW-0472">Membrane</keyword>
<feature type="region of interest" description="Disordered" evidence="3">
    <location>
        <begin position="24"/>
        <end position="72"/>
    </location>
</feature>